<sequence length="827" mass="90345">MVPRGIKRLQQGDRGMRRIIRLTNLPAAISLVVVCVIWVFAEWQYRSIYEQTVRHQVSGIASVMRAHVEGTLASNVQLIRGLIATLVTEPDMDAGRFTELARVLDAQESLIRSIAAAPDMVIRYVYPLEGNAAALGLNYLETPAQRDAALLARDTGMLVLAGPVDLVQGGVGFIGRFPVFVPDGADGRRFWGLVSAVIDAERFYTVTGLNDETLPISVALSGTAATGQAGTVFFGDPAILQQDPVQMRITLPFGAWEISAIPRMGWDYTNPRIWILRLWLTIGGALIVVPSLIMGRLLEERAHYVERLQLALRRRGETNDRYLNVSRISRTFVWEQDAAGRLTYLSASFRHITGLQREPLLGRHLRDLASRDAMFLSNADWDSLEEKMRNHETFSDFLCLAATEDGEELWLQLSGTPVFDNDGTLIGYRGAGMDVTSVQGARQAADESSRAKSIFLANMSHEIRTPLNGVLGMAQVLESQMNDPDKRAMVTTIRESGQSLNNILNDILDLSKIEANKLVLEATQFQPEATMKRIVALHQVRAEEKGLLLSISGLTPPGPAREGDMHRFGQILHNLISNAIKFTEEGSVEITVANRAGQPLTVTIADSGPGMSEDQLNTLFEAFVQGDGSISRRHGGTGLGMSIVHHLVTLMQGKIDVRSVPGEGTVITIDLPFPEREMLREVEGETLTGSELAGLRLLAADDNATNRHVLEAMLRGSGVELTLVANGEQAIEAWRSADFDVVLLDISMPVLGGIAARHRMAQEAQETGRALPPAIAFTANVMSHQIKEYLDEGFVSCVAKPLKKALLLDALKMASRGEAKTEAGGGT</sequence>
<dbReference type="PROSITE" id="PS50109">
    <property type="entry name" value="HIS_KIN"/>
    <property type="match status" value="1"/>
</dbReference>
<evidence type="ECO:0000256" key="3">
    <source>
        <dbReference type="ARBA" id="ARBA00012438"/>
    </source>
</evidence>
<dbReference type="InterPro" id="IPR042240">
    <property type="entry name" value="CHASE_sf"/>
</dbReference>
<dbReference type="FunFam" id="1.10.287.130:FF:000002">
    <property type="entry name" value="Two-component osmosensing histidine kinase"/>
    <property type="match status" value="1"/>
</dbReference>
<feature type="domain" description="PAS" evidence="19">
    <location>
        <begin position="318"/>
        <end position="365"/>
    </location>
</feature>
<dbReference type="GO" id="GO:0005524">
    <property type="term" value="F:ATP binding"/>
    <property type="evidence" value="ECO:0007669"/>
    <property type="project" value="UniProtKB-KW"/>
</dbReference>
<dbReference type="PANTHER" id="PTHR43047:SF72">
    <property type="entry name" value="OSMOSENSING HISTIDINE PROTEIN KINASE SLN1"/>
    <property type="match status" value="1"/>
</dbReference>
<keyword evidence="6 16" id="KW-0812">Transmembrane</keyword>
<keyword evidence="7" id="KW-0547">Nucleotide-binding</keyword>
<dbReference type="PROSITE" id="PS50110">
    <property type="entry name" value="RESPONSE_REGULATORY"/>
    <property type="match status" value="1"/>
</dbReference>
<dbReference type="Gene3D" id="3.30.450.20">
    <property type="entry name" value="PAS domain"/>
    <property type="match status" value="1"/>
</dbReference>
<dbReference type="InterPro" id="IPR036890">
    <property type="entry name" value="HATPase_C_sf"/>
</dbReference>
<dbReference type="InterPro" id="IPR035965">
    <property type="entry name" value="PAS-like_dom_sf"/>
</dbReference>
<dbReference type="Gene3D" id="1.10.287.130">
    <property type="match status" value="1"/>
</dbReference>
<dbReference type="PRINTS" id="PR00344">
    <property type="entry name" value="BCTRLSENSOR"/>
</dbReference>
<comment type="subcellular location">
    <subcellularLocation>
        <location evidence="2">Membrane</location>
    </subcellularLocation>
</comment>
<dbReference type="SMART" id="SM00091">
    <property type="entry name" value="PAS"/>
    <property type="match status" value="1"/>
</dbReference>
<dbReference type="SMART" id="SM00448">
    <property type="entry name" value="REC"/>
    <property type="match status" value="1"/>
</dbReference>
<dbReference type="GO" id="GO:0009927">
    <property type="term" value="F:histidine phosphotransfer kinase activity"/>
    <property type="evidence" value="ECO:0007669"/>
    <property type="project" value="TreeGrafter"/>
</dbReference>
<evidence type="ECO:0000256" key="7">
    <source>
        <dbReference type="ARBA" id="ARBA00022741"/>
    </source>
</evidence>
<proteinExistence type="predicted"/>
<evidence type="ECO:0000256" key="6">
    <source>
        <dbReference type="ARBA" id="ARBA00022692"/>
    </source>
</evidence>
<keyword evidence="10 16" id="KW-1133">Transmembrane helix</keyword>
<dbReference type="SMART" id="SM00387">
    <property type="entry name" value="HATPase_c"/>
    <property type="match status" value="1"/>
</dbReference>
<keyword evidence="23" id="KW-1185">Reference proteome</keyword>
<dbReference type="Gene3D" id="3.40.50.2300">
    <property type="match status" value="1"/>
</dbReference>
<dbReference type="GO" id="GO:0005886">
    <property type="term" value="C:plasma membrane"/>
    <property type="evidence" value="ECO:0007669"/>
    <property type="project" value="TreeGrafter"/>
</dbReference>
<feature type="domain" description="Histidine kinase" evidence="17">
    <location>
        <begin position="458"/>
        <end position="675"/>
    </location>
</feature>
<keyword evidence="12 16" id="KW-0472">Membrane</keyword>
<dbReference type="OrthoDB" id="9801651at2"/>
<evidence type="ECO:0000259" key="20">
    <source>
        <dbReference type="PROSITE" id="PS50113"/>
    </source>
</evidence>
<evidence type="ECO:0000256" key="1">
    <source>
        <dbReference type="ARBA" id="ARBA00000085"/>
    </source>
</evidence>
<keyword evidence="4 15" id="KW-0597">Phosphoprotein</keyword>
<evidence type="ECO:0000259" key="18">
    <source>
        <dbReference type="PROSITE" id="PS50110"/>
    </source>
</evidence>
<keyword evidence="5" id="KW-0808">Transferase</keyword>
<evidence type="ECO:0000256" key="8">
    <source>
        <dbReference type="ARBA" id="ARBA00022777"/>
    </source>
</evidence>
<evidence type="ECO:0000256" key="5">
    <source>
        <dbReference type="ARBA" id="ARBA00022679"/>
    </source>
</evidence>
<dbReference type="Pfam" id="PF00512">
    <property type="entry name" value="HisKA"/>
    <property type="match status" value="1"/>
</dbReference>
<dbReference type="Gene3D" id="3.30.450.350">
    <property type="entry name" value="CHASE domain"/>
    <property type="match status" value="1"/>
</dbReference>
<dbReference type="Pfam" id="PF02518">
    <property type="entry name" value="HATPase_c"/>
    <property type="match status" value="1"/>
</dbReference>
<dbReference type="Pfam" id="PF00072">
    <property type="entry name" value="Response_reg"/>
    <property type="match status" value="1"/>
</dbReference>
<evidence type="ECO:0000256" key="15">
    <source>
        <dbReference type="PROSITE-ProRule" id="PRU00169"/>
    </source>
</evidence>
<evidence type="ECO:0000256" key="13">
    <source>
        <dbReference type="ARBA" id="ARBA00064003"/>
    </source>
</evidence>
<dbReference type="CDD" id="cd16922">
    <property type="entry name" value="HATPase_EvgS-ArcB-TorS-like"/>
    <property type="match status" value="1"/>
</dbReference>
<dbReference type="SUPFAM" id="SSF52172">
    <property type="entry name" value="CheY-like"/>
    <property type="match status" value="1"/>
</dbReference>
<keyword evidence="8" id="KW-0418">Kinase</keyword>
<evidence type="ECO:0000256" key="10">
    <source>
        <dbReference type="ARBA" id="ARBA00022989"/>
    </source>
</evidence>
<dbReference type="Proteomes" id="UP000244940">
    <property type="component" value="Unassembled WGS sequence"/>
</dbReference>
<feature type="modified residue" description="4-aspartylphosphate" evidence="15">
    <location>
        <position position="745"/>
    </location>
</feature>
<dbReference type="SMART" id="SM00388">
    <property type="entry name" value="HisKA"/>
    <property type="match status" value="1"/>
</dbReference>
<dbReference type="SMART" id="SM01079">
    <property type="entry name" value="CHASE"/>
    <property type="match status" value="1"/>
</dbReference>
<dbReference type="Gene3D" id="3.30.565.10">
    <property type="entry name" value="Histidine kinase-like ATPase, C-terminal domain"/>
    <property type="match status" value="1"/>
</dbReference>
<feature type="domain" description="PAC" evidence="20">
    <location>
        <begin position="393"/>
        <end position="447"/>
    </location>
</feature>
<accession>A0A2U2CAR8</accession>
<reference evidence="22 23" key="1">
    <citation type="submission" date="2018-05" db="EMBL/GenBank/DDBJ databases">
        <title>Pararhodobacter marina sp. nov., isolated from deep-sea water of the Indian Ocean.</title>
        <authorList>
            <person name="Lai Q.Sr."/>
            <person name="Liu X."/>
            <person name="Shao Z."/>
        </authorList>
    </citation>
    <scope>NUCLEOTIDE SEQUENCE [LARGE SCALE GENOMIC DNA]</scope>
    <source>
        <strain evidence="22 23">CIC4N-9</strain>
    </source>
</reference>
<name>A0A2U2CAR8_9RHOB</name>
<keyword evidence="9" id="KW-0067">ATP-binding</keyword>
<evidence type="ECO:0000259" key="21">
    <source>
        <dbReference type="PROSITE" id="PS50839"/>
    </source>
</evidence>
<dbReference type="InterPro" id="IPR003661">
    <property type="entry name" value="HisK_dim/P_dom"/>
</dbReference>
<feature type="domain" description="CHASE" evidence="21">
    <location>
        <begin position="118"/>
        <end position="259"/>
    </location>
</feature>
<dbReference type="SUPFAM" id="SSF55785">
    <property type="entry name" value="PYP-like sensor domain (PAS domain)"/>
    <property type="match status" value="1"/>
</dbReference>
<dbReference type="Pfam" id="PF13426">
    <property type="entry name" value="PAS_9"/>
    <property type="match status" value="1"/>
</dbReference>
<evidence type="ECO:0000313" key="23">
    <source>
        <dbReference type="Proteomes" id="UP000244940"/>
    </source>
</evidence>
<comment type="subunit">
    <text evidence="13">At low DSF concentrations, interacts with RpfF.</text>
</comment>
<dbReference type="AlphaFoldDB" id="A0A2U2CAR8"/>
<dbReference type="PROSITE" id="PS50112">
    <property type="entry name" value="PAS"/>
    <property type="match status" value="1"/>
</dbReference>
<dbReference type="InterPro" id="IPR000700">
    <property type="entry name" value="PAS-assoc_C"/>
</dbReference>
<dbReference type="GO" id="GO:0000155">
    <property type="term" value="F:phosphorelay sensor kinase activity"/>
    <property type="evidence" value="ECO:0007669"/>
    <property type="project" value="InterPro"/>
</dbReference>
<organism evidence="22 23">
    <name type="scientific">Pararhodobacter marinus</name>
    <dbReference type="NCBI Taxonomy" id="2184063"/>
    <lineage>
        <taxon>Bacteria</taxon>
        <taxon>Pseudomonadati</taxon>
        <taxon>Pseudomonadota</taxon>
        <taxon>Alphaproteobacteria</taxon>
        <taxon>Rhodobacterales</taxon>
        <taxon>Paracoccaceae</taxon>
        <taxon>Pararhodobacter</taxon>
    </lineage>
</organism>
<dbReference type="SUPFAM" id="SSF55874">
    <property type="entry name" value="ATPase domain of HSP90 chaperone/DNA topoisomerase II/histidine kinase"/>
    <property type="match status" value="1"/>
</dbReference>
<evidence type="ECO:0000256" key="11">
    <source>
        <dbReference type="ARBA" id="ARBA00023012"/>
    </source>
</evidence>
<dbReference type="InterPro" id="IPR000014">
    <property type="entry name" value="PAS"/>
</dbReference>
<dbReference type="InterPro" id="IPR001789">
    <property type="entry name" value="Sig_transdc_resp-reg_receiver"/>
</dbReference>
<evidence type="ECO:0000259" key="17">
    <source>
        <dbReference type="PROSITE" id="PS50109"/>
    </source>
</evidence>
<evidence type="ECO:0000259" key="19">
    <source>
        <dbReference type="PROSITE" id="PS50112"/>
    </source>
</evidence>
<dbReference type="InterPro" id="IPR003594">
    <property type="entry name" value="HATPase_dom"/>
</dbReference>
<evidence type="ECO:0000256" key="2">
    <source>
        <dbReference type="ARBA" id="ARBA00004370"/>
    </source>
</evidence>
<evidence type="ECO:0000256" key="16">
    <source>
        <dbReference type="SAM" id="Phobius"/>
    </source>
</evidence>
<dbReference type="CDD" id="cd00082">
    <property type="entry name" value="HisKA"/>
    <property type="match status" value="1"/>
</dbReference>
<dbReference type="SUPFAM" id="SSF47384">
    <property type="entry name" value="Homodimeric domain of signal transducing histidine kinase"/>
    <property type="match status" value="1"/>
</dbReference>
<evidence type="ECO:0000256" key="14">
    <source>
        <dbReference type="ARBA" id="ARBA00068150"/>
    </source>
</evidence>
<evidence type="ECO:0000256" key="4">
    <source>
        <dbReference type="ARBA" id="ARBA00022553"/>
    </source>
</evidence>
<feature type="transmembrane region" description="Helical" evidence="16">
    <location>
        <begin position="274"/>
        <end position="298"/>
    </location>
</feature>
<dbReference type="PROSITE" id="PS50113">
    <property type="entry name" value="PAC"/>
    <property type="match status" value="1"/>
</dbReference>
<comment type="catalytic activity">
    <reaction evidence="1">
        <text>ATP + protein L-histidine = ADP + protein N-phospho-L-histidine.</text>
        <dbReference type="EC" id="2.7.13.3"/>
    </reaction>
</comment>
<feature type="transmembrane region" description="Helical" evidence="16">
    <location>
        <begin position="21"/>
        <end position="41"/>
    </location>
</feature>
<dbReference type="InterPro" id="IPR011006">
    <property type="entry name" value="CheY-like_superfamily"/>
</dbReference>
<dbReference type="CDD" id="cd17546">
    <property type="entry name" value="REC_hyHK_CKI1_RcsC-like"/>
    <property type="match status" value="1"/>
</dbReference>
<dbReference type="InterPro" id="IPR004358">
    <property type="entry name" value="Sig_transdc_His_kin-like_C"/>
</dbReference>
<dbReference type="EC" id="2.7.13.3" evidence="3"/>
<dbReference type="EMBL" id="QEYD01000005">
    <property type="protein sequence ID" value="PWE28962.1"/>
    <property type="molecule type" value="Genomic_DNA"/>
</dbReference>
<comment type="caution">
    <text evidence="22">The sequence shown here is derived from an EMBL/GenBank/DDBJ whole genome shotgun (WGS) entry which is preliminary data.</text>
</comment>
<dbReference type="CDD" id="cd00130">
    <property type="entry name" value="PAS"/>
    <property type="match status" value="1"/>
</dbReference>
<evidence type="ECO:0000256" key="9">
    <source>
        <dbReference type="ARBA" id="ARBA00022840"/>
    </source>
</evidence>
<dbReference type="Pfam" id="PF03924">
    <property type="entry name" value="CHASE"/>
    <property type="match status" value="1"/>
</dbReference>
<dbReference type="InterPro" id="IPR006189">
    <property type="entry name" value="CHASE_dom"/>
</dbReference>
<keyword evidence="11" id="KW-0902">Two-component regulatory system</keyword>
<feature type="domain" description="Response regulatory" evidence="18">
    <location>
        <begin position="696"/>
        <end position="815"/>
    </location>
</feature>
<gene>
    <name evidence="22" type="ORF">C4N9_09070</name>
</gene>
<dbReference type="PANTHER" id="PTHR43047">
    <property type="entry name" value="TWO-COMPONENT HISTIDINE PROTEIN KINASE"/>
    <property type="match status" value="1"/>
</dbReference>
<dbReference type="InterPro" id="IPR005467">
    <property type="entry name" value="His_kinase_dom"/>
</dbReference>
<dbReference type="InterPro" id="IPR036097">
    <property type="entry name" value="HisK_dim/P_sf"/>
</dbReference>
<evidence type="ECO:0000313" key="22">
    <source>
        <dbReference type="EMBL" id="PWE28962.1"/>
    </source>
</evidence>
<protein>
    <recommendedName>
        <fullName evidence="14">Sensory/regulatory protein RpfC</fullName>
        <ecNumber evidence="3">2.7.13.3</ecNumber>
    </recommendedName>
</protein>
<evidence type="ECO:0000256" key="12">
    <source>
        <dbReference type="ARBA" id="ARBA00023136"/>
    </source>
</evidence>
<dbReference type="PROSITE" id="PS50839">
    <property type="entry name" value="CHASE"/>
    <property type="match status" value="1"/>
</dbReference>
<dbReference type="NCBIfam" id="TIGR00229">
    <property type="entry name" value="sensory_box"/>
    <property type="match status" value="1"/>
</dbReference>
<dbReference type="FunFam" id="3.30.565.10:FF:000010">
    <property type="entry name" value="Sensor histidine kinase RcsC"/>
    <property type="match status" value="1"/>
</dbReference>